<evidence type="ECO:0000259" key="11">
    <source>
        <dbReference type="Pfam" id="PF13231"/>
    </source>
</evidence>
<dbReference type="PANTHER" id="PTHR33908:SF11">
    <property type="entry name" value="MEMBRANE PROTEIN"/>
    <property type="match status" value="1"/>
</dbReference>
<evidence type="ECO:0000256" key="1">
    <source>
        <dbReference type="ARBA" id="ARBA00004651"/>
    </source>
</evidence>
<feature type="transmembrane region" description="Helical" evidence="9">
    <location>
        <begin position="364"/>
        <end position="381"/>
    </location>
</feature>
<keyword evidence="4 12" id="KW-0808">Transferase</keyword>
<dbReference type="GO" id="GO:0016757">
    <property type="term" value="F:glycosyltransferase activity"/>
    <property type="evidence" value="ECO:0007669"/>
    <property type="project" value="UniProtKB-KW"/>
</dbReference>
<accession>A0ABT4RUC5</accession>
<evidence type="ECO:0000256" key="8">
    <source>
        <dbReference type="SAM" id="MobiDB-lite"/>
    </source>
</evidence>
<keyword evidence="13" id="KW-1185">Reference proteome</keyword>
<keyword evidence="3 12" id="KW-0328">Glycosyltransferase</keyword>
<dbReference type="EC" id="2.4.-.-" evidence="12"/>
<feature type="transmembrane region" description="Helical" evidence="9">
    <location>
        <begin position="219"/>
        <end position="239"/>
    </location>
</feature>
<name>A0ABT4RUC5_9ACTN</name>
<organism evidence="12 13">
    <name type="scientific">Solirubrobacter deserti</name>
    <dbReference type="NCBI Taxonomy" id="2282478"/>
    <lineage>
        <taxon>Bacteria</taxon>
        <taxon>Bacillati</taxon>
        <taxon>Actinomycetota</taxon>
        <taxon>Thermoleophilia</taxon>
        <taxon>Solirubrobacterales</taxon>
        <taxon>Solirubrobacteraceae</taxon>
        <taxon>Solirubrobacter</taxon>
    </lineage>
</organism>
<feature type="region of interest" description="Disordered" evidence="8">
    <location>
        <begin position="441"/>
        <end position="466"/>
    </location>
</feature>
<feature type="transmembrane region" description="Helical" evidence="9">
    <location>
        <begin position="96"/>
        <end position="117"/>
    </location>
</feature>
<feature type="transmembrane region" description="Helical" evidence="9">
    <location>
        <begin position="147"/>
        <end position="163"/>
    </location>
</feature>
<feature type="compositionally biased region" description="Polar residues" evidence="8">
    <location>
        <begin position="451"/>
        <end position="466"/>
    </location>
</feature>
<feature type="transmembrane region" description="Helical" evidence="9">
    <location>
        <begin position="388"/>
        <end position="406"/>
    </location>
</feature>
<comment type="caution">
    <text evidence="12">The sequence shown here is derived from an EMBL/GenBank/DDBJ whole genome shotgun (WGS) entry which is preliminary data.</text>
</comment>
<keyword evidence="7 9" id="KW-0472">Membrane</keyword>
<evidence type="ECO:0000256" key="3">
    <source>
        <dbReference type="ARBA" id="ARBA00022676"/>
    </source>
</evidence>
<dbReference type="Pfam" id="PF13231">
    <property type="entry name" value="PMT_2"/>
    <property type="match status" value="1"/>
</dbReference>
<dbReference type="InterPro" id="IPR038731">
    <property type="entry name" value="RgtA/B/C-like"/>
</dbReference>
<evidence type="ECO:0000256" key="4">
    <source>
        <dbReference type="ARBA" id="ARBA00022679"/>
    </source>
</evidence>
<feature type="transmembrane region" description="Helical" evidence="9">
    <location>
        <begin position="124"/>
        <end position="141"/>
    </location>
</feature>
<feature type="transmembrane region" description="Helical" evidence="9">
    <location>
        <begin position="170"/>
        <end position="185"/>
    </location>
</feature>
<keyword evidence="2" id="KW-1003">Cell membrane</keyword>
<evidence type="ECO:0000313" key="12">
    <source>
        <dbReference type="EMBL" id="MDA0142178.1"/>
    </source>
</evidence>
<keyword evidence="10" id="KW-0732">Signal</keyword>
<evidence type="ECO:0000256" key="10">
    <source>
        <dbReference type="SAM" id="SignalP"/>
    </source>
</evidence>
<dbReference type="EMBL" id="JAPCID010000077">
    <property type="protein sequence ID" value="MDA0142178.1"/>
    <property type="molecule type" value="Genomic_DNA"/>
</dbReference>
<evidence type="ECO:0000256" key="5">
    <source>
        <dbReference type="ARBA" id="ARBA00022692"/>
    </source>
</evidence>
<sequence>MRRRLPFILLALVCALSFGLNARMAADPRDDYQSADERSYGKLAVDIADNGHYGGRATNMREPLHWPPGAPMLFAVTYKLFGSDADREDYDIGAVYWSQALVTTGTTLMVFLLAWLLVGPWAGAIAGLIVATYAPLIGATGDQLSEPLGAFLLVTAFTVLALAIKRDRRLWLYAAAGALFGLTILTRTDLLPVPFLIAGAMVAVAVVRRRQIKATTLRYGLVAVTAGVVLAPWTIYASAEEGRLIPVTKGSAAALFVGTYLPGGGTTMGMKTHLEEELRRRHPEYAGMKTYKIPAADALQIFAERHPDLPRDQALQKEARENLLHYSTTEPVAFVKMQWSKAKRMWFFYYRGGGVHYISTPMRIWQVVLVILAGAGLLAGFLRRRHPLLGAVIITIAFSTLIHTIVVSQARYNIPLMPSLIAGGVAGWFFALQRRPKASEAETATMPAWNSEESASGARSATAPAT</sequence>
<feature type="signal peptide" evidence="10">
    <location>
        <begin position="1"/>
        <end position="25"/>
    </location>
</feature>
<feature type="domain" description="Glycosyltransferase RgtA/B/C/D-like" evidence="11">
    <location>
        <begin position="67"/>
        <end position="236"/>
    </location>
</feature>
<proteinExistence type="predicted"/>
<keyword evidence="6 9" id="KW-1133">Transmembrane helix</keyword>
<dbReference type="PANTHER" id="PTHR33908">
    <property type="entry name" value="MANNOSYLTRANSFERASE YKCB-RELATED"/>
    <property type="match status" value="1"/>
</dbReference>
<feature type="transmembrane region" description="Helical" evidence="9">
    <location>
        <begin position="412"/>
        <end position="432"/>
    </location>
</feature>
<feature type="transmembrane region" description="Helical" evidence="9">
    <location>
        <begin position="191"/>
        <end position="207"/>
    </location>
</feature>
<evidence type="ECO:0000256" key="2">
    <source>
        <dbReference type="ARBA" id="ARBA00022475"/>
    </source>
</evidence>
<keyword evidence="5 9" id="KW-0812">Transmembrane</keyword>
<protein>
    <submittedName>
        <fullName evidence="12">Glycosyltransferase family 39 protein</fullName>
        <ecNumber evidence="12">2.4.-.-</ecNumber>
    </submittedName>
</protein>
<dbReference type="RefSeq" id="WP_202952372.1">
    <property type="nucleotide sequence ID" value="NZ_JAPCID010000077.1"/>
</dbReference>
<feature type="chain" id="PRO_5047137216" evidence="10">
    <location>
        <begin position="26"/>
        <end position="466"/>
    </location>
</feature>
<evidence type="ECO:0000256" key="9">
    <source>
        <dbReference type="SAM" id="Phobius"/>
    </source>
</evidence>
<evidence type="ECO:0000256" key="7">
    <source>
        <dbReference type="ARBA" id="ARBA00023136"/>
    </source>
</evidence>
<reference evidence="12" key="1">
    <citation type="submission" date="2022-10" db="EMBL/GenBank/DDBJ databases">
        <title>The WGS of Solirubrobacter sp. CPCC 204708.</title>
        <authorList>
            <person name="Jiang Z."/>
        </authorList>
    </citation>
    <scope>NUCLEOTIDE SEQUENCE</scope>
    <source>
        <strain evidence="12">CPCC 204708</strain>
    </source>
</reference>
<dbReference type="InterPro" id="IPR050297">
    <property type="entry name" value="LipidA_mod_glycosyltrf_83"/>
</dbReference>
<evidence type="ECO:0000256" key="6">
    <source>
        <dbReference type="ARBA" id="ARBA00022989"/>
    </source>
</evidence>
<comment type="subcellular location">
    <subcellularLocation>
        <location evidence="1">Cell membrane</location>
        <topology evidence="1">Multi-pass membrane protein</topology>
    </subcellularLocation>
</comment>
<gene>
    <name evidence="12" type="ORF">OJ962_32135</name>
</gene>
<dbReference type="Proteomes" id="UP001147700">
    <property type="component" value="Unassembled WGS sequence"/>
</dbReference>
<evidence type="ECO:0000313" key="13">
    <source>
        <dbReference type="Proteomes" id="UP001147700"/>
    </source>
</evidence>